<reference evidence="2 3" key="1">
    <citation type="submission" date="2019-05" db="EMBL/GenBank/DDBJ databases">
        <title>Another draft genome of Portunus trituberculatus and its Hox gene families provides insights of decapod evolution.</title>
        <authorList>
            <person name="Jeong J.-H."/>
            <person name="Song I."/>
            <person name="Kim S."/>
            <person name="Choi T."/>
            <person name="Kim D."/>
            <person name="Ryu S."/>
            <person name="Kim W."/>
        </authorList>
    </citation>
    <scope>NUCLEOTIDE SEQUENCE [LARGE SCALE GENOMIC DNA]</scope>
    <source>
        <tissue evidence="2">Muscle</tissue>
    </source>
</reference>
<evidence type="ECO:0000313" key="3">
    <source>
        <dbReference type="Proteomes" id="UP000324222"/>
    </source>
</evidence>
<comment type="caution">
    <text evidence="2">The sequence shown here is derived from an EMBL/GenBank/DDBJ whole genome shotgun (WGS) entry which is preliminary data.</text>
</comment>
<feature type="region of interest" description="Disordered" evidence="1">
    <location>
        <begin position="1"/>
        <end position="42"/>
    </location>
</feature>
<evidence type="ECO:0000313" key="2">
    <source>
        <dbReference type="EMBL" id="MPC11176.1"/>
    </source>
</evidence>
<feature type="compositionally biased region" description="Basic and acidic residues" evidence="1">
    <location>
        <begin position="22"/>
        <end position="40"/>
    </location>
</feature>
<accession>A0A5B7CS86</accession>
<feature type="compositionally biased region" description="Polar residues" evidence="1">
    <location>
        <begin position="1"/>
        <end position="19"/>
    </location>
</feature>
<name>A0A5B7CS86_PORTR</name>
<keyword evidence="3" id="KW-1185">Reference proteome</keyword>
<protein>
    <submittedName>
        <fullName evidence="2">Uncharacterized protein</fullName>
    </submittedName>
</protein>
<dbReference type="Proteomes" id="UP000324222">
    <property type="component" value="Unassembled WGS sequence"/>
</dbReference>
<dbReference type="AlphaFoldDB" id="A0A5B7CS86"/>
<evidence type="ECO:0000256" key="1">
    <source>
        <dbReference type="SAM" id="MobiDB-lite"/>
    </source>
</evidence>
<organism evidence="2 3">
    <name type="scientific">Portunus trituberculatus</name>
    <name type="common">Swimming crab</name>
    <name type="synonym">Neptunus trituberculatus</name>
    <dbReference type="NCBI Taxonomy" id="210409"/>
    <lineage>
        <taxon>Eukaryota</taxon>
        <taxon>Metazoa</taxon>
        <taxon>Ecdysozoa</taxon>
        <taxon>Arthropoda</taxon>
        <taxon>Crustacea</taxon>
        <taxon>Multicrustacea</taxon>
        <taxon>Malacostraca</taxon>
        <taxon>Eumalacostraca</taxon>
        <taxon>Eucarida</taxon>
        <taxon>Decapoda</taxon>
        <taxon>Pleocyemata</taxon>
        <taxon>Brachyura</taxon>
        <taxon>Eubrachyura</taxon>
        <taxon>Portunoidea</taxon>
        <taxon>Portunidae</taxon>
        <taxon>Portuninae</taxon>
        <taxon>Portunus</taxon>
    </lineage>
</organism>
<gene>
    <name evidence="2" type="ORF">E2C01_003834</name>
</gene>
<proteinExistence type="predicted"/>
<sequence length="69" mass="7129">MTPQNVHELNEKTSNSAASHSEPGKADLLAEGHHTSEGHEGPAYGVPQVAVLVVLLAEALLAVEHPGKG</sequence>
<dbReference type="EMBL" id="VSRR010000149">
    <property type="protein sequence ID" value="MPC11176.1"/>
    <property type="molecule type" value="Genomic_DNA"/>
</dbReference>